<reference evidence="2 3" key="1">
    <citation type="submission" date="2020-08" db="EMBL/GenBank/DDBJ databases">
        <title>Acidobacteriota in marine sediments use diverse sulfur dissimilation pathways.</title>
        <authorList>
            <person name="Wasmund K."/>
        </authorList>
    </citation>
    <scope>NUCLEOTIDE SEQUENCE [LARGE SCALE GENOMIC DNA]</scope>
    <source>
        <strain evidence="2">MAG AM4</strain>
    </source>
</reference>
<sequence>MARIARVILPGVPYHVAHRGNHSSEVFYSRNDRLLYLSMLKKYSDRFGMRIWAYCLMPNHVHLLVIGENYESMSRAVGVTHCQYARVINKRHEVTGHLWDNRFYSSALDEHHLWAAVRYIELNPVRAGFVQYAHRYAWSSAQAHAQVAEDQLLCPMRPFPGWVRDWPAWLDTGLSDDELLKIRKNTRRGSPTGSETFVKNLEAQLGRRLRSVRRGPKPGM</sequence>
<dbReference type="SUPFAM" id="SSF143422">
    <property type="entry name" value="Transposase IS200-like"/>
    <property type="match status" value="1"/>
</dbReference>
<accession>A0A8J7CF48</accession>
<dbReference type="PANTHER" id="PTHR34322:SF2">
    <property type="entry name" value="TRANSPOSASE IS200-LIKE DOMAIN-CONTAINING PROTEIN"/>
    <property type="match status" value="1"/>
</dbReference>
<dbReference type="AlphaFoldDB" id="A0A8J7CF48"/>
<proteinExistence type="predicted"/>
<dbReference type="GO" id="GO:0004803">
    <property type="term" value="F:transposase activity"/>
    <property type="evidence" value="ECO:0007669"/>
    <property type="project" value="InterPro"/>
</dbReference>
<dbReference type="GO" id="GO:0003677">
    <property type="term" value="F:DNA binding"/>
    <property type="evidence" value="ECO:0007669"/>
    <property type="project" value="InterPro"/>
</dbReference>
<dbReference type="Pfam" id="PF01797">
    <property type="entry name" value="Y1_Tnp"/>
    <property type="match status" value="1"/>
</dbReference>
<dbReference type="PANTHER" id="PTHR34322">
    <property type="entry name" value="TRANSPOSASE, Y1_TNP DOMAIN-CONTAINING"/>
    <property type="match status" value="1"/>
</dbReference>
<dbReference type="SMART" id="SM01321">
    <property type="entry name" value="Y1_Tnp"/>
    <property type="match status" value="1"/>
</dbReference>
<dbReference type="InterPro" id="IPR002686">
    <property type="entry name" value="Transposase_17"/>
</dbReference>
<evidence type="ECO:0000313" key="3">
    <source>
        <dbReference type="Proteomes" id="UP000648239"/>
    </source>
</evidence>
<evidence type="ECO:0000313" key="2">
    <source>
        <dbReference type="EMBL" id="MBD3868984.1"/>
    </source>
</evidence>
<protein>
    <submittedName>
        <fullName evidence="2">Transposase</fullName>
    </submittedName>
</protein>
<dbReference type="Gene3D" id="3.30.70.1290">
    <property type="entry name" value="Transposase IS200-like"/>
    <property type="match status" value="1"/>
</dbReference>
<organism evidence="2 3">
    <name type="scientific">Candidatus Polarisedimenticola svalbardensis</name>
    <dbReference type="NCBI Taxonomy" id="2886004"/>
    <lineage>
        <taxon>Bacteria</taxon>
        <taxon>Pseudomonadati</taxon>
        <taxon>Acidobacteriota</taxon>
        <taxon>Candidatus Polarisedimenticolia</taxon>
        <taxon>Candidatus Polarisedimenticolales</taxon>
        <taxon>Candidatus Polarisedimenticolaceae</taxon>
        <taxon>Candidatus Polarisedimenticola</taxon>
    </lineage>
</organism>
<dbReference type="EMBL" id="JACXWD010000052">
    <property type="protein sequence ID" value="MBD3868984.1"/>
    <property type="molecule type" value="Genomic_DNA"/>
</dbReference>
<name>A0A8J7CF48_9BACT</name>
<dbReference type="Proteomes" id="UP000648239">
    <property type="component" value="Unassembled WGS sequence"/>
</dbReference>
<comment type="caution">
    <text evidence="2">The sequence shown here is derived from an EMBL/GenBank/DDBJ whole genome shotgun (WGS) entry which is preliminary data.</text>
</comment>
<dbReference type="InterPro" id="IPR036515">
    <property type="entry name" value="Transposase_17_sf"/>
</dbReference>
<dbReference type="GO" id="GO:0006313">
    <property type="term" value="P:DNA transposition"/>
    <property type="evidence" value="ECO:0007669"/>
    <property type="project" value="InterPro"/>
</dbReference>
<gene>
    <name evidence="2" type="ORF">IFK94_12730</name>
</gene>
<evidence type="ECO:0000259" key="1">
    <source>
        <dbReference type="SMART" id="SM01321"/>
    </source>
</evidence>
<feature type="domain" description="Transposase IS200-like" evidence="1">
    <location>
        <begin position="9"/>
        <end position="123"/>
    </location>
</feature>